<reference evidence="2 3" key="1">
    <citation type="submission" date="2024-03" db="EMBL/GenBank/DDBJ databases">
        <title>Novel species of the genus Variovorax.</title>
        <authorList>
            <person name="Liu Q."/>
            <person name="Xin Y.-H."/>
        </authorList>
    </citation>
    <scope>NUCLEOTIDE SEQUENCE [LARGE SCALE GENOMIC DNA]</scope>
    <source>
        <strain evidence="2 3">KACC 18501</strain>
    </source>
</reference>
<feature type="chain" id="PRO_5046198548" description="Cell envelope biogenesis protein TolA" evidence="1">
    <location>
        <begin position="23"/>
        <end position="133"/>
    </location>
</feature>
<dbReference type="RefSeq" id="WP_340367146.1">
    <property type="nucleotide sequence ID" value="NZ_JBBKZV010000029.1"/>
</dbReference>
<evidence type="ECO:0000256" key="1">
    <source>
        <dbReference type="SAM" id="SignalP"/>
    </source>
</evidence>
<organism evidence="2 3">
    <name type="scientific">Variovorax humicola</name>
    <dbReference type="NCBI Taxonomy" id="1769758"/>
    <lineage>
        <taxon>Bacteria</taxon>
        <taxon>Pseudomonadati</taxon>
        <taxon>Pseudomonadota</taxon>
        <taxon>Betaproteobacteria</taxon>
        <taxon>Burkholderiales</taxon>
        <taxon>Comamonadaceae</taxon>
        <taxon>Variovorax</taxon>
    </lineage>
</organism>
<keyword evidence="3" id="KW-1185">Reference proteome</keyword>
<comment type="caution">
    <text evidence="2">The sequence shown here is derived from an EMBL/GenBank/DDBJ whole genome shotgun (WGS) entry which is preliminary data.</text>
</comment>
<proteinExistence type="predicted"/>
<dbReference type="Proteomes" id="UP001363010">
    <property type="component" value="Unassembled WGS sequence"/>
</dbReference>
<evidence type="ECO:0008006" key="4">
    <source>
        <dbReference type="Google" id="ProtNLM"/>
    </source>
</evidence>
<gene>
    <name evidence="2" type="ORF">WKW80_29455</name>
</gene>
<evidence type="ECO:0000313" key="2">
    <source>
        <dbReference type="EMBL" id="MEJ8826108.1"/>
    </source>
</evidence>
<accession>A0ABU8W848</accession>
<dbReference type="EMBL" id="JBBKZV010000029">
    <property type="protein sequence ID" value="MEJ8826108.1"/>
    <property type="molecule type" value="Genomic_DNA"/>
</dbReference>
<feature type="signal peptide" evidence="1">
    <location>
        <begin position="1"/>
        <end position="22"/>
    </location>
</feature>
<evidence type="ECO:0000313" key="3">
    <source>
        <dbReference type="Proteomes" id="UP001363010"/>
    </source>
</evidence>
<name>A0ABU8W848_9BURK</name>
<sequence>MKQHLFVVAIASTLLCLTGVRAMTKDEYNVSKERIVADYKVAKARCNTLKGNAKDVCMKKAKGTEDVAKAELEQEYKPSPANARKVTEEKANAAFEVAKEKCDSQSGDAKSACVNQAKANHDKAKADIKAMKG</sequence>
<keyword evidence="1" id="KW-0732">Signal</keyword>
<protein>
    <recommendedName>
        <fullName evidence="4">Cell envelope biogenesis protein TolA</fullName>
    </recommendedName>
</protein>